<keyword evidence="2" id="KW-1185">Reference proteome</keyword>
<dbReference type="Proteomes" id="UP000770661">
    <property type="component" value="Unassembled WGS sequence"/>
</dbReference>
<evidence type="ECO:0000313" key="1">
    <source>
        <dbReference type="EMBL" id="KAG0703187.1"/>
    </source>
</evidence>
<evidence type="ECO:0000313" key="2">
    <source>
        <dbReference type="Proteomes" id="UP000770661"/>
    </source>
</evidence>
<proteinExistence type="predicted"/>
<gene>
    <name evidence="1" type="ORF">GWK47_024912</name>
</gene>
<comment type="caution">
    <text evidence="1">The sequence shown here is derived from an EMBL/GenBank/DDBJ whole genome shotgun (WGS) entry which is preliminary data.</text>
</comment>
<protein>
    <submittedName>
        <fullName evidence="1">Uncharacterized protein</fullName>
    </submittedName>
</protein>
<dbReference type="EMBL" id="JACEEZ010025225">
    <property type="protein sequence ID" value="KAG0703187.1"/>
    <property type="molecule type" value="Genomic_DNA"/>
</dbReference>
<sequence length="107" mass="11742">MSSIRGGRHAKFNNIHLLLFRECATASMAPVFEAVVSSRDPPTLSSNFQCLMVSPICWPYASPVPDGKGRIARSFSHFKGRTGTTRAKSIDMTLTFDPARVSRPNEG</sequence>
<name>A0A8J4XKV0_CHIOP</name>
<reference evidence="1" key="1">
    <citation type="submission" date="2020-07" db="EMBL/GenBank/DDBJ databases">
        <title>The High-quality genome of the commercially important snow crab, Chionoecetes opilio.</title>
        <authorList>
            <person name="Jeong J.-H."/>
            <person name="Ryu S."/>
        </authorList>
    </citation>
    <scope>NUCLEOTIDE SEQUENCE</scope>
    <source>
        <strain evidence="1">MADBK_172401_WGS</strain>
        <tissue evidence="1">Digestive gland</tissue>
    </source>
</reference>
<accession>A0A8J4XKV0</accession>
<dbReference type="AlphaFoldDB" id="A0A8J4XKV0"/>
<organism evidence="1 2">
    <name type="scientific">Chionoecetes opilio</name>
    <name type="common">Atlantic snow crab</name>
    <name type="synonym">Cancer opilio</name>
    <dbReference type="NCBI Taxonomy" id="41210"/>
    <lineage>
        <taxon>Eukaryota</taxon>
        <taxon>Metazoa</taxon>
        <taxon>Ecdysozoa</taxon>
        <taxon>Arthropoda</taxon>
        <taxon>Crustacea</taxon>
        <taxon>Multicrustacea</taxon>
        <taxon>Malacostraca</taxon>
        <taxon>Eumalacostraca</taxon>
        <taxon>Eucarida</taxon>
        <taxon>Decapoda</taxon>
        <taxon>Pleocyemata</taxon>
        <taxon>Brachyura</taxon>
        <taxon>Eubrachyura</taxon>
        <taxon>Majoidea</taxon>
        <taxon>Majidae</taxon>
        <taxon>Chionoecetes</taxon>
    </lineage>
</organism>